<feature type="domain" description="DNA polymerase alpha subunit B N-terminal" evidence="7">
    <location>
        <begin position="3"/>
        <end position="53"/>
    </location>
</feature>
<dbReference type="GO" id="GO:0006270">
    <property type="term" value="P:DNA replication initiation"/>
    <property type="evidence" value="ECO:0007669"/>
    <property type="project" value="TreeGrafter"/>
</dbReference>
<keyword evidence="10" id="KW-1185">Reference proteome</keyword>
<evidence type="ECO:0000259" key="6">
    <source>
        <dbReference type="Pfam" id="PF04042"/>
    </source>
</evidence>
<evidence type="ECO:0000313" key="10">
    <source>
        <dbReference type="Proteomes" id="UP000594263"/>
    </source>
</evidence>
<keyword evidence="4" id="KW-0235">DNA replication</keyword>
<dbReference type="InterPro" id="IPR016722">
    <property type="entry name" value="DNA_pol_alpha_bsu"/>
</dbReference>
<evidence type="ECO:0000256" key="3">
    <source>
        <dbReference type="ARBA" id="ARBA00018596"/>
    </source>
</evidence>
<evidence type="ECO:0000313" key="9">
    <source>
        <dbReference type="EnsemblPlants" id="Kaladp0967s0017.1.v1.1"/>
    </source>
</evidence>
<name>A0A7N0VL44_KALFE</name>
<dbReference type="OMA" id="HDRIDIC"/>
<dbReference type="InterPro" id="IPR054300">
    <property type="entry name" value="OB_DPOA2"/>
</dbReference>
<dbReference type="AlphaFoldDB" id="A0A7N0VL44"/>
<protein>
    <recommendedName>
        <fullName evidence="3">DNA polymerase alpha subunit B</fullName>
    </recommendedName>
</protein>
<feature type="domain" description="DNA polymerase alpha subunit B OB" evidence="8">
    <location>
        <begin position="236"/>
        <end position="318"/>
    </location>
</feature>
<organism evidence="9 10">
    <name type="scientific">Kalanchoe fedtschenkoi</name>
    <name type="common">Lavender scallops</name>
    <name type="synonym">South American air plant</name>
    <dbReference type="NCBI Taxonomy" id="63787"/>
    <lineage>
        <taxon>Eukaryota</taxon>
        <taxon>Viridiplantae</taxon>
        <taxon>Streptophyta</taxon>
        <taxon>Embryophyta</taxon>
        <taxon>Tracheophyta</taxon>
        <taxon>Spermatophyta</taxon>
        <taxon>Magnoliopsida</taxon>
        <taxon>eudicotyledons</taxon>
        <taxon>Gunneridae</taxon>
        <taxon>Pentapetalae</taxon>
        <taxon>Saxifragales</taxon>
        <taxon>Crassulaceae</taxon>
        <taxon>Kalanchoe</taxon>
    </lineage>
</organism>
<comment type="similarity">
    <text evidence="2">Belongs to the DNA polymerase alpha subunit B family.</text>
</comment>
<dbReference type="Proteomes" id="UP000594263">
    <property type="component" value="Unplaced"/>
</dbReference>
<dbReference type="InterPro" id="IPR043034">
    <property type="entry name" value="DNA_pol_alpha_B_N_sf"/>
</dbReference>
<dbReference type="Gene3D" id="3.60.21.60">
    <property type="match status" value="2"/>
</dbReference>
<dbReference type="Pfam" id="PF04042">
    <property type="entry name" value="DNA_pol_E_B"/>
    <property type="match status" value="1"/>
</dbReference>
<accession>A0A7N0VL44</accession>
<dbReference type="GO" id="GO:0005658">
    <property type="term" value="C:alpha DNA polymerase:primase complex"/>
    <property type="evidence" value="ECO:0007669"/>
    <property type="project" value="TreeGrafter"/>
</dbReference>
<dbReference type="PIRSF" id="PIRSF018300">
    <property type="entry name" value="DNA_pol_alph_2"/>
    <property type="match status" value="1"/>
</dbReference>
<keyword evidence="5" id="KW-0539">Nucleus</keyword>
<dbReference type="EnsemblPlants" id="Kaladp0967s0017.1.v1.1">
    <property type="protein sequence ID" value="Kaladp0967s0017.1.v1.1"/>
    <property type="gene ID" value="Kaladp0967s0017.v1.1"/>
</dbReference>
<evidence type="ECO:0000259" key="8">
    <source>
        <dbReference type="Pfam" id="PF22062"/>
    </source>
</evidence>
<evidence type="ECO:0000256" key="1">
    <source>
        <dbReference type="ARBA" id="ARBA00004123"/>
    </source>
</evidence>
<dbReference type="Pfam" id="PF22062">
    <property type="entry name" value="OB_DPOA2"/>
    <property type="match status" value="1"/>
</dbReference>
<dbReference type="PANTHER" id="PTHR23061">
    <property type="entry name" value="DNA POLYMERASE 2 ALPHA 70 KDA SUBUNIT"/>
    <property type="match status" value="1"/>
</dbReference>
<evidence type="ECO:0000256" key="2">
    <source>
        <dbReference type="ARBA" id="ARBA00007299"/>
    </source>
</evidence>
<reference evidence="9" key="1">
    <citation type="submission" date="2021-01" db="UniProtKB">
        <authorList>
            <consortium name="EnsemblPlants"/>
        </authorList>
    </citation>
    <scope>IDENTIFICATION</scope>
</reference>
<dbReference type="GO" id="GO:0003677">
    <property type="term" value="F:DNA binding"/>
    <property type="evidence" value="ECO:0007669"/>
    <property type="project" value="InterPro"/>
</dbReference>
<comment type="subcellular location">
    <subcellularLocation>
        <location evidence="1">Nucleus</location>
    </subcellularLocation>
</comment>
<dbReference type="Pfam" id="PF08418">
    <property type="entry name" value="Pol_alpha_B_N"/>
    <property type="match status" value="1"/>
</dbReference>
<dbReference type="Gramene" id="Kaladp0967s0017.1.v1.1">
    <property type="protein sequence ID" value="Kaladp0967s0017.1.v1.1"/>
    <property type="gene ID" value="Kaladp0967s0017.v1.1"/>
</dbReference>
<sequence length="567" mass="63161">MEEEIKAEFLKSGFTVDNEAEVLKKCLAFCINCKLSASDLVSSWEAYYLNRQLDEPVVYRAQMDGFLIHLQDELRDAVIKEEQHLHVYSMLDVDAILNGDEEDTKDGILGTPIRSAQNKAEADDSMNYTFEENPTSRGRAETVTPYGQRKKKFVVLQTGCDLPALEGRRPDHGDDSLEDEIISRVRPGKRCSLQVHGSKPESGCRFMYEIIEDRFNFLEGRILKHASVYHASGLYDEPTDGTVASQKSVMAVGMICCDGEGHLNEKSTLLQCSVEHSGGQRVRIDLQKLSQFSIFPGQVVGIEGNNPSGHCFVASKIIDYIPCLKPSAVDFPPAKKLDLDPEFASTYQENVAELSMIIAAGPFTTIDNLFFEPLSDLLAYARIKLPQLLVLMGPFIDSEHPEIRKCSVNATFDEIFQLEILKKLQDFVEYTGSSVRVLLVPSTRDAHHDYVFPQPPFDVQPPDVKLQIISITNPGMFDANEVNVGCCTADILKHISAEMMSRKPADGLPWDGRSKLANHIIAQRSFYPLYPPAEVVPLDLSLAPETLTMTAVPDILILPSDLAPFVK</sequence>
<evidence type="ECO:0000256" key="4">
    <source>
        <dbReference type="ARBA" id="ARBA00022705"/>
    </source>
</evidence>
<dbReference type="InterPro" id="IPR013627">
    <property type="entry name" value="Pol_alpha_B_N"/>
</dbReference>
<evidence type="ECO:0000259" key="7">
    <source>
        <dbReference type="Pfam" id="PF08418"/>
    </source>
</evidence>
<dbReference type="FunFam" id="3.60.21.60:FF:000004">
    <property type="entry name" value="DNA polymerase alpha subunit B"/>
    <property type="match status" value="1"/>
</dbReference>
<feature type="domain" description="DNA polymerase alpha/delta/epsilon subunit B" evidence="6">
    <location>
        <begin position="357"/>
        <end position="567"/>
    </location>
</feature>
<dbReference type="Gene3D" id="1.10.8.530">
    <property type="entry name" value="DNA polymerase alpha-primase, subunit B, N-terminal domain"/>
    <property type="match status" value="1"/>
</dbReference>
<evidence type="ECO:0000256" key="5">
    <source>
        <dbReference type="ARBA" id="ARBA00023242"/>
    </source>
</evidence>
<proteinExistence type="inferred from homology"/>
<dbReference type="PANTHER" id="PTHR23061:SF12">
    <property type="entry name" value="DNA POLYMERASE ALPHA SUBUNIT B"/>
    <property type="match status" value="1"/>
</dbReference>
<dbReference type="InterPro" id="IPR007185">
    <property type="entry name" value="DNA_pol_a/d/e_bsu"/>
</dbReference>